<keyword evidence="2" id="KW-1185">Reference proteome</keyword>
<organism evidence="1 2">
    <name type="scientific">Streptomyces caniscabiei</name>
    <dbReference type="NCBI Taxonomy" id="2746961"/>
    <lineage>
        <taxon>Bacteria</taxon>
        <taxon>Bacillati</taxon>
        <taxon>Actinomycetota</taxon>
        <taxon>Actinomycetes</taxon>
        <taxon>Kitasatosporales</taxon>
        <taxon>Streptomycetaceae</taxon>
        <taxon>Streptomyces</taxon>
    </lineage>
</organism>
<dbReference type="RefSeq" id="WP_319703455.1">
    <property type="nucleotide sequence ID" value="NZ_JARAWJ010000014.1"/>
</dbReference>
<dbReference type="Proteomes" id="UP001282474">
    <property type="component" value="Unassembled WGS sequence"/>
</dbReference>
<comment type="caution">
    <text evidence="1">The sequence shown here is derived from an EMBL/GenBank/DDBJ whole genome shotgun (WGS) entry which is preliminary data.</text>
</comment>
<protein>
    <submittedName>
        <fullName evidence="1">Uncharacterized protein</fullName>
    </submittedName>
</protein>
<evidence type="ECO:0000313" key="1">
    <source>
        <dbReference type="EMBL" id="MDX3039385.1"/>
    </source>
</evidence>
<dbReference type="EMBL" id="JARAWJ010000014">
    <property type="protein sequence ID" value="MDX3039385.1"/>
    <property type="molecule type" value="Genomic_DNA"/>
</dbReference>
<accession>A0ABU4MPK4</accession>
<evidence type="ECO:0000313" key="2">
    <source>
        <dbReference type="Proteomes" id="UP001282474"/>
    </source>
</evidence>
<proteinExistence type="predicted"/>
<gene>
    <name evidence="1" type="ORF">PV383_19705</name>
</gene>
<sequence>MNRVRLYLHRLFRRPAITGPYRVYVRRIPTGVTLDVSDYLVAMIETIADNPDLMDLLSEIEEDRRTAHAHKHDGWEPEALLVEQLCAALGFELPVYGAGVASLADRLGALAPKPSTVLPAQRTQGGAA</sequence>
<name>A0ABU4MPK4_9ACTN</name>
<reference evidence="1 2" key="1">
    <citation type="journal article" date="2023" name="Microb. Genom.">
        <title>Mesoterricola silvestris gen. nov., sp. nov., Mesoterricola sediminis sp. nov., Geothrix oryzae sp. nov., Geothrix edaphica sp. nov., Geothrix rubra sp. nov., and Geothrix limicola sp. nov., six novel members of Acidobacteriota isolated from soils.</title>
        <authorList>
            <person name="Weisberg A.J."/>
            <person name="Pearce E."/>
            <person name="Kramer C.G."/>
            <person name="Chang J.H."/>
            <person name="Clarke C.R."/>
        </authorList>
    </citation>
    <scope>NUCLEOTIDE SEQUENCE [LARGE SCALE GENOMIC DNA]</scope>
    <source>
        <strain evidence="1 2">NE20-4-1</strain>
    </source>
</reference>